<evidence type="ECO:0000256" key="1">
    <source>
        <dbReference type="ARBA" id="ARBA00022448"/>
    </source>
</evidence>
<dbReference type="Proteomes" id="UP000487268">
    <property type="component" value="Unassembled WGS sequence"/>
</dbReference>
<keyword evidence="7" id="KW-1185">Reference proteome</keyword>
<reference evidence="6 7" key="1">
    <citation type="submission" date="2019-10" db="EMBL/GenBank/DDBJ databases">
        <title>Actinomadura rubteroloni sp. nov. and Actinomadura macrotermitis sp. nov., isolated from the gut of fungus growing-termite Macrotermes natalensis.</title>
        <authorList>
            <person name="Benndorf R."/>
            <person name="Martin K."/>
            <person name="Kuefner M."/>
            <person name="De Beer W."/>
            <person name="Kaster A.-K."/>
            <person name="Vollmers J."/>
            <person name="Poulsen M."/>
            <person name="Beemelmanns C."/>
        </authorList>
    </citation>
    <scope>NUCLEOTIDE SEQUENCE [LARGE SCALE GENOMIC DNA]</scope>
    <source>
        <strain evidence="6 7">RB68</strain>
    </source>
</reference>
<gene>
    <name evidence="6" type="primary">yknY_5</name>
    <name evidence="6" type="ORF">ACRB68_36560</name>
</gene>
<evidence type="ECO:0000256" key="2">
    <source>
        <dbReference type="ARBA" id="ARBA00022741"/>
    </source>
</evidence>
<feature type="region of interest" description="Disordered" evidence="4">
    <location>
        <begin position="213"/>
        <end position="240"/>
    </location>
</feature>
<dbReference type="EC" id="3.6.3.-" evidence="6"/>
<dbReference type="FunFam" id="3.40.50.300:FF:000032">
    <property type="entry name" value="Export ABC transporter ATP-binding protein"/>
    <property type="match status" value="1"/>
</dbReference>
<keyword evidence="2" id="KW-0547">Nucleotide-binding</keyword>
<proteinExistence type="predicted"/>
<evidence type="ECO:0000256" key="3">
    <source>
        <dbReference type="ARBA" id="ARBA00022840"/>
    </source>
</evidence>
<dbReference type="CDD" id="cd03255">
    <property type="entry name" value="ABC_MJ0796_LolCDE_FtsE"/>
    <property type="match status" value="1"/>
</dbReference>
<evidence type="ECO:0000259" key="5">
    <source>
        <dbReference type="PROSITE" id="PS50893"/>
    </source>
</evidence>
<dbReference type="AlphaFoldDB" id="A0A7K0BWN6"/>
<name>A0A7K0BWN6_9ACTN</name>
<dbReference type="GO" id="GO:0098796">
    <property type="term" value="C:membrane protein complex"/>
    <property type="evidence" value="ECO:0007669"/>
    <property type="project" value="UniProtKB-ARBA"/>
</dbReference>
<dbReference type="PROSITE" id="PS50893">
    <property type="entry name" value="ABC_TRANSPORTER_2"/>
    <property type="match status" value="1"/>
</dbReference>
<dbReference type="PANTHER" id="PTHR24220">
    <property type="entry name" value="IMPORT ATP-BINDING PROTEIN"/>
    <property type="match status" value="1"/>
</dbReference>
<dbReference type="InterPro" id="IPR017911">
    <property type="entry name" value="MacB-like_ATP-bd"/>
</dbReference>
<dbReference type="GO" id="GO:0005524">
    <property type="term" value="F:ATP binding"/>
    <property type="evidence" value="ECO:0007669"/>
    <property type="project" value="UniProtKB-KW"/>
</dbReference>
<dbReference type="GO" id="GO:0016887">
    <property type="term" value="F:ATP hydrolysis activity"/>
    <property type="evidence" value="ECO:0007669"/>
    <property type="project" value="InterPro"/>
</dbReference>
<dbReference type="InterPro" id="IPR003439">
    <property type="entry name" value="ABC_transporter-like_ATP-bd"/>
</dbReference>
<evidence type="ECO:0000256" key="4">
    <source>
        <dbReference type="SAM" id="MobiDB-lite"/>
    </source>
</evidence>
<sequence length="240" mass="25217">MIELTDVTKRYPGGVTALAGVSLRIAAGELVAIVGPSGSGKSTMLNVLGTLDRPTSGEVRVDGHDVARLPDAKLSALRATRIGFVFQHFHLASGTTALGNVADGLLYSGLRPAERRRRAAAALERVGLGHRMHHEPHELSGGERQRVAIARAVAGEPPLLLADEPTGALDSVSGEGVMRLLRELNAAGTTVVVITHDREIAAALPRRVQMRDGKVGGSGLPELVTSPEVGGLPHENRERA</sequence>
<keyword evidence="3 6" id="KW-0067">ATP-binding</keyword>
<accession>A0A7K0BWN6</accession>
<dbReference type="PANTHER" id="PTHR24220:SF86">
    <property type="entry name" value="ABC TRANSPORTER ABCH.1"/>
    <property type="match status" value="1"/>
</dbReference>
<comment type="caution">
    <text evidence="6">The sequence shown here is derived from an EMBL/GenBank/DDBJ whole genome shotgun (WGS) entry which is preliminary data.</text>
</comment>
<dbReference type="InterPro" id="IPR017871">
    <property type="entry name" value="ABC_transporter-like_CS"/>
</dbReference>
<dbReference type="InterPro" id="IPR003593">
    <property type="entry name" value="AAA+_ATPase"/>
</dbReference>
<organism evidence="6 7">
    <name type="scientific">Actinomadura macrotermitis</name>
    <dbReference type="NCBI Taxonomy" id="2585200"/>
    <lineage>
        <taxon>Bacteria</taxon>
        <taxon>Bacillati</taxon>
        <taxon>Actinomycetota</taxon>
        <taxon>Actinomycetes</taxon>
        <taxon>Streptosporangiales</taxon>
        <taxon>Thermomonosporaceae</taxon>
        <taxon>Actinomadura</taxon>
    </lineage>
</organism>
<dbReference type="InterPro" id="IPR015854">
    <property type="entry name" value="ABC_transpr_LolD-like"/>
</dbReference>
<dbReference type="GO" id="GO:0005886">
    <property type="term" value="C:plasma membrane"/>
    <property type="evidence" value="ECO:0007669"/>
    <property type="project" value="TreeGrafter"/>
</dbReference>
<dbReference type="RefSeq" id="WP_328594379.1">
    <property type="nucleotide sequence ID" value="NZ_WEGH01000002.1"/>
</dbReference>
<dbReference type="SUPFAM" id="SSF52540">
    <property type="entry name" value="P-loop containing nucleoside triphosphate hydrolases"/>
    <property type="match status" value="1"/>
</dbReference>
<dbReference type="Pfam" id="PF00005">
    <property type="entry name" value="ABC_tran"/>
    <property type="match status" value="1"/>
</dbReference>
<protein>
    <submittedName>
        <fullName evidence="6">Putative ABC transporter ATP-binding protein YknY</fullName>
        <ecNumber evidence="6">3.6.3.-</ecNumber>
    </submittedName>
</protein>
<dbReference type="EMBL" id="WEGH01000002">
    <property type="protein sequence ID" value="MQY05579.1"/>
    <property type="molecule type" value="Genomic_DNA"/>
</dbReference>
<evidence type="ECO:0000313" key="6">
    <source>
        <dbReference type="EMBL" id="MQY05579.1"/>
    </source>
</evidence>
<feature type="domain" description="ABC transporter" evidence="5">
    <location>
        <begin position="2"/>
        <end position="237"/>
    </location>
</feature>
<evidence type="ECO:0000313" key="7">
    <source>
        <dbReference type="Proteomes" id="UP000487268"/>
    </source>
</evidence>
<dbReference type="InterPro" id="IPR027417">
    <property type="entry name" value="P-loop_NTPase"/>
</dbReference>
<keyword evidence="6" id="KW-0378">Hydrolase</keyword>
<dbReference type="Gene3D" id="3.40.50.300">
    <property type="entry name" value="P-loop containing nucleotide triphosphate hydrolases"/>
    <property type="match status" value="1"/>
</dbReference>
<dbReference type="PROSITE" id="PS00211">
    <property type="entry name" value="ABC_TRANSPORTER_1"/>
    <property type="match status" value="1"/>
</dbReference>
<dbReference type="GO" id="GO:0022857">
    <property type="term" value="F:transmembrane transporter activity"/>
    <property type="evidence" value="ECO:0007669"/>
    <property type="project" value="TreeGrafter"/>
</dbReference>
<dbReference type="SMART" id="SM00382">
    <property type="entry name" value="AAA"/>
    <property type="match status" value="1"/>
</dbReference>
<keyword evidence="1" id="KW-0813">Transport</keyword>